<accession>A0A7W6IIA6</accession>
<name>A0A7W6IIA6_9HYPH</name>
<evidence type="ECO:0008006" key="4">
    <source>
        <dbReference type="Google" id="ProtNLM"/>
    </source>
</evidence>
<reference evidence="2 3" key="1">
    <citation type="submission" date="2020-08" db="EMBL/GenBank/DDBJ databases">
        <title>Genomic Encyclopedia of Type Strains, Phase IV (KMG-IV): sequencing the most valuable type-strain genomes for metagenomic binning, comparative biology and taxonomic classification.</title>
        <authorList>
            <person name="Goeker M."/>
        </authorList>
    </citation>
    <scope>NUCLEOTIDE SEQUENCE [LARGE SCALE GENOMIC DNA]</scope>
    <source>
        <strain evidence="2 3">DSM 15743</strain>
    </source>
</reference>
<evidence type="ECO:0000313" key="2">
    <source>
        <dbReference type="EMBL" id="MBB4042005.1"/>
    </source>
</evidence>
<proteinExistence type="predicted"/>
<protein>
    <recommendedName>
        <fullName evidence="4">UrcA family protein</fullName>
    </recommendedName>
</protein>
<evidence type="ECO:0000256" key="1">
    <source>
        <dbReference type="SAM" id="SignalP"/>
    </source>
</evidence>
<dbReference type="Proteomes" id="UP000519439">
    <property type="component" value="Unassembled WGS sequence"/>
</dbReference>
<keyword evidence="1" id="KW-0732">Signal</keyword>
<dbReference type="RefSeq" id="WP_027316049.1">
    <property type="nucleotide sequence ID" value="NZ_JACIDC010000018.1"/>
</dbReference>
<feature type="chain" id="PRO_5031114249" description="UrcA family protein" evidence="1">
    <location>
        <begin position="25"/>
        <end position="144"/>
    </location>
</feature>
<organism evidence="2 3">
    <name type="scientific">Microvirga flocculans</name>
    <dbReference type="NCBI Taxonomy" id="217168"/>
    <lineage>
        <taxon>Bacteria</taxon>
        <taxon>Pseudomonadati</taxon>
        <taxon>Pseudomonadota</taxon>
        <taxon>Alphaproteobacteria</taxon>
        <taxon>Hyphomicrobiales</taxon>
        <taxon>Methylobacteriaceae</taxon>
        <taxon>Microvirga</taxon>
    </lineage>
</organism>
<evidence type="ECO:0000313" key="3">
    <source>
        <dbReference type="Proteomes" id="UP000519439"/>
    </source>
</evidence>
<gene>
    <name evidence="2" type="ORF">GGR34_003690</name>
</gene>
<dbReference type="EMBL" id="JACIDC010000018">
    <property type="protein sequence ID" value="MBB4042005.1"/>
    <property type="molecule type" value="Genomic_DNA"/>
</dbReference>
<sequence>MPFRPHALVLLAAALGWFSGPAVAQSTEYKVVDAADLSVSARKYADRDIEVRDVRCYYADIGDYRCVTRESVSIFAASIAPLEAETAIKDNCDAIKVALTSPKCRVALRFRYSAEQVGHDIISGYQKRTVIKTGMVRVGFARKR</sequence>
<comment type="caution">
    <text evidence="2">The sequence shown here is derived from an EMBL/GenBank/DDBJ whole genome shotgun (WGS) entry which is preliminary data.</text>
</comment>
<feature type="signal peptide" evidence="1">
    <location>
        <begin position="1"/>
        <end position="24"/>
    </location>
</feature>
<keyword evidence="3" id="KW-1185">Reference proteome</keyword>
<dbReference type="AlphaFoldDB" id="A0A7W6IIA6"/>